<dbReference type="Proteomes" id="UP000017396">
    <property type="component" value="Chromosome"/>
</dbReference>
<keyword evidence="2" id="KW-0472">Membrane</keyword>
<dbReference type="EMBL" id="CP003587">
    <property type="protein sequence ID" value="AGY57251.1"/>
    <property type="molecule type" value="Genomic_DNA"/>
</dbReference>
<keyword evidence="2" id="KW-1133">Transmembrane helix</keyword>
<sequence>MSQLEEFEKLESADRREQLLSWLTPGRKVAIVGVITLLPALGIGGVLNGLFFQSAARTGSSPARAQPAATPPPAVPAGGGELERLRAEVALADQRQMLERLQGDKKRQAPPPATSRPRVLTAQAERTVLPPPPPPAQMSFAPRLLPPVAPSPSGNPVRLAYLGSSQDQPQAQPTRSNTPVLSPPAIAGGSATAPARPVLQPQATSLDPDLEGAAEQRLSASATTGAIAATTLAVGVLERPILREQTTQATNAATDDERYVVVLTEPVLTEAGEPVLPVGTRILAQVQRITANGLVSLVAVALRSSNREVPLQGVSIRAVGGLPLVANRQDRGGEVAGLDAGQALLKGAEEGLAILNRASSSTQSSGFGGISTTTTFGRPNPLAALGSGLFGELGRVIRSRNQQAVQQVLDRPGLWLIPGGTAVELLFVREVRL</sequence>
<feature type="compositionally biased region" description="Polar residues" evidence="1">
    <location>
        <begin position="163"/>
        <end position="180"/>
    </location>
</feature>
<dbReference type="STRING" id="1183438.GKIL_1005"/>
<dbReference type="AlphaFoldDB" id="U5QEA3"/>
<dbReference type="KEGG" id="glj:GKIL_1005"/>
<dbReference type="OrthoDB" id="529757at2"/>
<organism evidence="3 4">
    <name type="scientific">Gloeobacter kilaueensis (strain ATCC BAA-2537 / CCAP 1431/1 / ULC 316 / JS1)</name>
    <dbReference type="NCBI Taxonomy" id="1183438"/>
    <lineage>
        <taxon>Bacteria</taxon>
        <taxon>Bacillati</taxon>
        <taxon>Cyanobacteriota</taxon>
        <taxon>Cyanophyceae</taxon>
        <taxon>Gloeobacterales</taxon>
        <taxon>Gloeobacteraceae</taxon>
        <taxon>Gloeobacter</taxon>
    </lineage>
</organism>
<proteinExistence type="predicted"/>
<dbReference type="eggNOG" id="COG3147">
    <property type="taxonomic scope" value="Bacteria"/>
</dbReference>
<evidence type="ECO:0000313" key="4">
    <source>
        <dbReference type="Proteomes" id="UP000017396"/>
    </source>
</evidence>
<keyword evidence="2" id="KW-0812">Transmembrane</keyword>
<evidence type="ECO:0000256" key="1">
    <source>
        <dbReference type="SAM" id="MobiDB-lite"/>
    </source>
</evidence>
<evidence type="ECO:0000256" key="2">
    <source>
        <dbReference type="SAM" id="Phobius"/>
    </source>
</evidence>
<feature type="transmembrane region" description="Helical" evidence="2">
    <location>
        <begin position="29"/>
        <end position="52"/>
    </location>
</feature>
<gene>
    <name evidence="3" type="ORF">GKIL_1005</name>
</gene>
<name>U5QEA3_GLOK1</name>
<evidence type="ECO:0000313" key="3">
    <source>
        <dbReference type="EMBL" id="AGY57251.1"/>
    </source>
</evidence>
<accession>U5QEA3</accession>
<keyword evidence="4" id="KW-1185">Reference proteome</keyword>
<feature type="region of interest" description="Disordered" evidence="1">
    <location>
        <begin position="100"/>
        <end position="196"/>
    </location>
</feature>
<protein>
    <submittedName>
        <fullName evidence="3">DNA polymerase III subunits gamma and tau</fullName>
    </submittedName>
</protein>
<dbReference type="HOGENOM" id="CLU_632767_0_0_3"/>
<dbReference type="RefSeq" id="WP_023172317.1">
    <property type="nucleotide sequence ID" value="NC_022600.1"/>
</dbReference>
<reference evidence="3 4" key="1">
    <citation type="journal article" date="2013" name="PLoS ONE">
        <title>Cultivation and Complete Genome Sequencing of Gloeobacter kilaueensis sp. nov., from a Lava Cave in Kilauea Caldera, Hawai'i.</title>
        <authorList>
            <person name="Saw J.H."/>
            <person name="Schatz M."/>
            <person name="Brown M.V."/>
            <person name="Kunkel D.D."/>
            <person name="Foster J.S."/>
            <person name="Shick H."/>
            <person name="Christensen S."/>
            <person name="Hou S."/>
            <person name="Wan X."/>
            <person name="Donachie S.P."/>
        </authorList>
    </citation>
    <scope>NUCLEOTIDE SEQUENCE [LARGE SCALE GENOMIC DNA]</scope>
    <source>
        <strain evidence="4">JS</strain>
    </source>
</reference>